<name>A0A232EDW8_9HYME</name>
<evidence type="ECO:0000256" key="1">
    <source>
        <dbReference type="SAM" id="MobiDB-lite"/>
    </source>
</evidence>
<gene>
    <name evidence="3" type="ORF">TSAR_002021</name>
</gene>
<evidence type="ECO:0000256" key="2">
    <source>
        <dbReference type="SAM" id="Phobius"/>
    </source>
</evidence>
<feature type="region of interest" description="Disordered" evidence="1">
    <location>
        <begin position="76"/>
        <end position="95"/>
    </location>
</feature>
<accession>A0A232EDW8</accession>
<keyword evidence="2" id="KW-0472">Membrane</keyword>
<keyword evidence="2" id="KW-0812">Transmembrane</keyword>
<sequence>MAVASAEVVMGGSGGGGGGGHTDADCRLAERAFSRMLSESSGSKEKSIALLTVLCMLGKITFNRVYRRFRQAIKRTRRKRSRLIGRRQSTNGEQA</sequence>
<evidence type="ECO:0000313" key="3">
    <source>
        <dbReference type="EMBL" id="OXU16549.1"/>
    </source>
</evidence>
<feature type="compositionally biased region" description="Basic residues" evidence="1">
    <location>
        <begin position="76"/>
        <end position="85"/>
    </location>
</feature>
<dbReference type="Proteomes" id="UP000215335">
    <property type="component" value="Unassembled WGS sequence"/>
</dbReference>
<protein>
    <submittedName>
        <fullName evidence="3">Uncharacterized protein</fullName>
    </submittedName>
</protein>
<dbReference type="EMBL" id="NNAY01005809">
    <property type="protein sequence ID" value="OXU16549.1"/>
    <property type="molecule type" value="Genomic_DNA"/>
</dbReference>
<proteinExistence type="predicted"/>
<reference evidence="3 4" key="1">
    <citation type="journal article" date="2017" name="Curr. Biol.">
        <title>The Evolution of Venom by Co-option of Single-Copy Genes.</title>
        <authorList>
            <person name="Martinson E.O."/>
            <person name="Mrinalini"/>
            <person name="Kelkar Y.D."/>
            <person name="Chang C.H."/>
            <person name="Werren J.H."/>
        </authorList>
    </citation>
    <scope>NUCLEOTIDE SEQUENCE [LARGE SCALE GENOMIC DNA]</scope>
    <source>
        <strain evidence="3 4">Alberta</strain>
        <tissue evidence="3">Whole body</tissue>
    </source>
</reference>
<comment type="caution">
    <text evidence="3">The sequence shown here is derived from an EMBL/GenBank/DDBJ whole genome shotgun (WGS) entry which is preliminary data.</text>
</comment>
<feature type="transmembrane region" description="Helical" evidence="2">
    <location>
        <begin position="47"/>
        <end position="66"/>
    </location>
</feature>
<keyword evidence="4" id="KW-1185">Reference proteome</keyword>
<feature type="region of interest" description="Disordered" evidence="1">
    <location>
        <begin position="1"/>
        <end position="23"/>
    </location>
</feature>
<keyword evidence="2" id="KW-1133">Transmembrane helix</keyword>
<dbReference type="AlphaFoldDB" id="A0A232EDW8"/>
<evidence type="ECO:0000313" key="4">
    <source>
        <dbReference type="Proteomes" id="UP000215335"/>
    </source>
</evidence>
<organism evidence="3 4">
    <name type="scientific">Trichomalopsis sarcophagae</name>
    <dbReference type="NCBI Taxonomy" id="543379"/>
    <lineage>
        <taxon>Eukaryota</taxon>
        <taxon>Metazoa</taxon>
        <taxon>Ecdysozoa</taxon>
        <taxon>Arthropoda</taxon>
        <taxon>Hexapoda</taxon>
        <taxon>Insecta</taxon>
        <taxon>Pterygota</taxon>
        <taxon>Neoptera</taxon>
        <taxon>Endopterygota</taxon>
        <taxon>Hymenoptera</taxon>
        <taxon>Apocrita</taxon>
        <taxon>Proctotrupomorpha</taxon>
        <taxon>Chalcidoidea</taxon>
        <taxon>Pteromalidae</taxon>
        <taxon>Pteromalinae</taxon>
        <taxon>Trichomalopsis</taxon>
    </lineage>
</organism>
<feature type="compositionally biased region" description="Gly residues" evidence="1">
    <location>
        <begin position="11"/>
        <end position="21"/>
    </location>
</feature>